<proteinExistence type="predicted"/>
<dbReference type="AlphaFoldDB" id="A0A0A9HFW0"/>
<organism evidence="1">
    <name type="scientific">Arundo donax</name>
    <name type="common">Giant reed</name>
    <name type="synonym">Donax arundinaceus</name>
    <dbReference type="NCBI Taxonomy" id="35708"/>
    <lineage>
        <taxon>Eukaryota</taxon>
        <taxon>Viridiplantae</taxon>
        <taxon>Streptophyta</taxon>
        <taxon>Embryophyta</taxon>
        <taxon>Tracheophyta</taxon>
        <taxon>Spermatophyta</taxon>
        <taxon>Magnoliopsida</taxon>
        <taxon>Liliopsida</taxon>
        <taxon>Poales</taxon>
        <taxon>Poaceae</taxon>
        <taxon>PACMAD clade</taxon>
        <taxon>Arundinoideae</taxon>
        <taxon>Arundineae</taxon>
        <taxon>Arundo</taxon>
    </lineage>
</organism>
<evidence type="ECO:0000313" key="1">
    <source>
        <dbReference type="EMBL" id="JAE36055.1"/>
    </source>
</evidence>
<accession>A0A0A9HFW0</accession>
<reference evidence="1" key="1">
    <citation type="submission" date="2014-09" db="EMBL/GenBank/DDBJ databases">
        <authorList>
            <person name="Magalhaes I.L.F."/>
            <person name="Oliveira U."/>
            <person name="Santos F.R."/>
            <person name="Vidigal T.H.D.A."/>
            <person name="Brescovit A.D."/>
            <person name="Santos A.J."/>
        </authorList>
    </citation>
    <scope>NUCLEOTIDE SEQUENCE</scope>
    <source>
        <tissue evidence="1">Shoot tissue taken approximately 20 cm above the soil surface</tissue>
    </source>
</reference>
<dbReference type="EMBL" id="GBRH01161841">
    <property type="protein sequence ID" value="JAE36055.1"/>
    <property type="molecule type" value="Transcribed_RNA"/>
</dbReference>
<protein>
    <submittedName>
        <fullName evidence="1">Uncharacterized protein</fullName>
    </submittedName>
</protein>
<sequence>MQCILKRGSARLFFHCTLDTPIWACCTTGVEILWPRRPCE</sequence>
<name>A0A0A9HFW0_ARUDO</name>
<reference evidence="1" key="2">
    <citation type="journal article" date="2015" name="Data Brief">
        <title>Shoot transcriptome of the giant reed, Arundo donax.</title>
        <authorList>
            <person name="Barrero R.A."/>
            <person name="Guerrero F.D."/>
            <person name="Moolhuijzen P."/>
            <person name="Goolsby J.A."/>
            <person name="Tidwell J."/>
            <person name="Bellgard S.E."/>
            <person name="Bellgard M.I."/>
        </authorList>
    </citation>
    <scope>NUCLEOTIDE SEQUENCE</scope>
    <source>
        <tissue evidence="1">Shoot tissue taken approximately 20 cm above the soil surface</tissue>
    </source>
</reference>